<evidence type="ECO:0000313" key="10">
    <source>
        <dbReference type="Proteomes" id="UP000589085"/>
    </source>
</evidence>
<dbReference type="PANTHER" id="PTHR47354">
    <property type="entry name" value="NADH OXIDOREDUCTASE HCR"/>
    <property type="match status" value="1"/>
</dbReference>
<dbReference type="InterPro" id="IPR006058">
    <property type="entry name" value="2Fe2S_fd_BS"/>
</dbReference>
<dbReference type="InterPro" id="IPR017938">
    <property type="entry name" value="Riboflavin_synthase-like_b-brl"/>
</dbReference>
<evidence type="ECO:0000256" key="3">
    <source>
        <dbReference type="ARBA" id="ARBA00022723"/>
    </source>
</evidence>
<dbReference type="PANTHER" id="PTHR47354:SF1">
    <property type="entry name" value="CARNITINE MONOOXYGENASE REDUCTASE SUBUNIT"/>
    <property type="match status" value="1"/>
</dbReference>
<keyword evidence="5" id="KW-0408">Iron</keyword>
<feature type="domain" description="2Fe-2S ferredoxin-type" evidence="7">
    <location>
        <begin position="216"/>
        <end position="299"/>
    </location>
</feature>
<name>A0A7W4NK06_9PROT</name>
<dbReference type="PROSITE" id="PS51384">
    <property type="entry name" value="FAD_FR"/>
    <property type="match status" value="1"/>
</dbReference>
<proteinExistence type="predicted"/>
<dbReference type="Pfam" id="PF00111">
    <property type="entry name" value="Fer2"/>
    <property type="match status" value="1"/>
</dbReference>
<evidence type="ECO:0000256" key="6">
    <source>
        <dbReference type="ARBA" id="ARBA00023014"/>
    </source>
</evidence>
<dbReference type="GO" id="GO:0046872">
    <property type="term" value="F:metal ion binding"/>
    <property type="evidence" value="ECO:0007669"/>
    <property type="project" value="UniProtKB-KW"/>
</dbReference>
<keyword evidence="4" id="KW-0560">Oxidoreductase</keyword>
<dbReference type="Proteomes" id="UP000589085">
    <property type="component" value="Unassembled WGS sequence"/>
</dbReference>
<dbReference type="EMBL" id="JABEQJ010000003">
    <property type="protein sequence ID" value="MBB2159191.1"/>
    <property type="molecule type" value="Genomic_DNA"/>
</dbReference>
<dbReference type="InterPro" id="IPR001041">
    <property type="entry name" value="2Fe-2S_ferredoxin-type"/>
</dbReference>
<dbReference type="InterPro" id="IPR039261">
    <property type="entry name" value="FNR_nucleotide-bd"/>
</dbReference>
<dbReference type="PRINTS" id="PR00409">
    <property type="entry name" value="PHDIOXRDTASE"/>
</dbReference>
<evidence type="ECO:0000256" key="4">
    <source>
        <dbReference type="ARBA" id="ARBA00023002"/>
    </source>
</evidence>
<dbReference type="InterPro" id="IPR036010">
    <property type="entry name" value="2Fe-2S_ferredoxin-like_sf"/>
</dbReference>
<evidence type="ECO:0000256" key="5">
    <source>
        <dbReference type="ARBA" id="ARBA00023004"/>
    </source>
</evidence>
<dbReference type="GO" id="GO:0016491">
    <property type="term" value="F:oxidoreductase activity"/>
    <property type="evidence" value="ECO:0007669"/>
    <property type="project" value="UniProtKB-KW"/>
</dbReference>
<dbReference type="SUPFAM" id="SSF54292">
    <property type="entry name" value="2Fe-2S ferredoxin-like"/>
    <property type="match status" value="1"/>
</dbReference>
<keyword evidence="3" id="KW-0479">Metal-binding</keyword>
<gene>
    <name evidence="9" type="ORF">HLH48_03205</name>
</gene>
<dbReference type="CDD" id="cd00207">
    <property type="entry name" value="fer2"/>
    <property type="match status" value="1"/>
</dbReference>
<dbReference type="PROSITE" id="PS51085">
    <property type="entry name" value="2FE2S_FER_2"/>
    <property type="match status" value="1"/>
</dbReference>
<dbReference type="GO" id="GO:0051537">
    <property type="term" value="F:2 iron, 2 sulfur cluster binding"/>
    <property type="evidence" value="ECO:0007669"/>
    <property type="project" value="UniProtKB-KW"/>
</dbReference>
<protein>
    <submittedName>
        <fullName evidence="9">Oxidoreductase</fullName>
    </submittedName>
</protein>
<keyword evidence="6" id="KW-0411">Iron-sulfur</keyword>
<evidence type="ECO:0000259" key="8">
    <source>
        <dbReference type="PROSITE" id="PS51384"/>
    </source>
</evidence>
<dbReference type="AlphaFoldDB" id="A0A7W4NK06"/>
<reference evidence="9 10" key="1">
    <citation type="submission" date="2020-04" db="EMBL/GenBank/DDBJ databases">
        <title>Description of novel Gluconacetobacter.</title>
        <authorList>
            <person name="Sombolestani A."/>
        </authorList>
    </citation>
    <scope>NUCLEOTIDE SEQUENCE [LARGE SCALE GENOMIC DNA]</scope>
    <source>
        <strain evidence="9 10">LMG 19747</strain>
    </source>
</reference>
<keyword evidence="2" id="KW-0001">2Fe-2S</keyword>
<accession>A0A7W4NK06</accession>
<feature type="domain" description="FAD-binding FR-type" evidence="8">
    <location>
        <begin position="1"/>
        <end position="88"/>
    </location>
</feature>
<evidence type="ECO:0000259" key="7">
    <source>
        <dbReference type="PROSITE" id="PS51085"/>
    </source>
</evidence>
<comment type="caution">
    <text evidence="9">The sequence shown here is derived from an EMBL/GenBank/DDBJ whole genome shotgun (WGS) entry which is preliminary data.</text>
</comment>
<dbReference type="Gene3D" id="3.40.50.80">
    <property type="entry name" value="Nucleotide-binding domain of ferredoxin-NADP reductase (FNR) module"/>
    <property type="match status" value="1"/>
</dbReference>
<dbReference type="PROSITE" id="PS00197">
    <property type="entry name" value="2FE2S_FER_1"/>
    <property type="match status" value="1"/>
</dbReference>
<dbReference type="SUPFAM" id="SSF52343">
    <property type="entry name" value="Ferredoxin reductase-like, C-terminal NADP-linked domain"/>
    <property type="match status" value="1"/>
</dbReference>
<dbReference type="Gene3D" id="2.40.30.10">
    <property type="entry name" value="Translation factors"/>
    <property type="match status" value="1"/>
</dbReference>
<dbReference type="InterPro" id="IPR017927">
    <property type="entry name" value="FAD-bd_FR_type"/>
</dbReference>
<dbReference type="CDD" id="cd06185">
    <property type="entry name" value="PDR_like"/>
    <property type="match status" value="1"/>
</dbReference>
<dbReference type="InterPro" id="IPR012675">
    <property type="entry name" value="Beta-grasp_dom_sf"/>
</dbReference>
<evidence type="ECO:0000313" key="9">
    <source>
        <dbReference type="EMBL" id="MBB2159191.1"/>
    </source>
</evidence>
<dbReference type="SUPFAM" id="SSF63380">
    <property type="entry name" value="Riboflavin synthase domain-like"/>
    <property type="match status" value="1"/>
</dbReference>
<evidence type="ECO:0000256" key="1">
    <source>
        <dbReference type="ARBA" id="ARBA00022630"/>
    </source>
</evidence>
<dbReference type="InterPro" id="IPR050415">
    <property type="entry name" value="MRET"/>
</dbReference>
<keyword evidence="1" id="KW-0285">Flavoprotein</keyword>
<organism evidence="9 10">
    <name type="scientific">Gluconacetobacter sacchari</name>
    <dbReference type="NCBI Taxonomy" id="92759"/>
    <lineage>
        <taxon>Bacteria</taxon>
        <taxon>Pseudomonadati</taxon>
        <taxon>Pseudomonadota</taxon>
        <taxon>Alphaproteobacteria</taxon>
        <taxon>Acetobacterales</taxon>
        <taxon>Acetobacteraceae</taxon>
        <taxon>Gluconacetobacter</taxon>
    </lineage>
</organism>
<dbReference type="Gene3D" id="3.10.20.30">
    <property type="match status" value="1"/>
</dbReference>
<sequence length="299" mass="31441">MGQVVLFDLRPQSGLLPAWQAGAHVDLFLGDGLVRQYSLCGDPARQDRYRLAVLLEPDSRGGSRAVHARVRPGARLATGAPRNLFPLRPGSGPVVLVGGGIGVTPLVAMAHALHDQGRDFVLHYVARDPVFAPLLRRTPFAERVRVHDRSQADAPRFDPSVVPAAHAGTAGLSVYVCGPPGLMEDVARAAGAAGVPPDAIHREAFSARPVAAGGAFEVLAARAGLRVAVGGDEPITAALARAGLRVPVSCEQGICGTCVVTMLEGEADHRDSYLTDDERTDQIALCCSRARSPLLVIDL</sequence>
<evidence type="ECO:0000256" key="2">
    <source>
        <dbReference type="ARBA" id="ARBA00022714"/>
    </source>
</evidence>